<feature type="coiled-coil region" evidence="1">
    <location>
        <begin position="35"/>
        <end position="62"/>
    </location>
</feature>
<dbReference type="EMBL" id="JBIMZQ010000091">
    <property type="protein sequence ID" value="KAL3656226.1"/>
    <property type="molecule type" value="Genomic_DNA"/>
</dbReference>
<proteinExistence type="predicted"/>
<name>A0ABD3EPS2_9STRA</name>
<sequence length="330" mass="37054">MATKVAAVYTVKLIPVFGDFLSEALTSIDSFLAEGQRIEDEVKELKLSLATLAKKIEEVKRGHSSPSIQALEEAVHSFKAFVDAWKPPRKRDKWLHALGLGSSTEDDAFTSKYREFEKTLDHVKLLIMVEIQDKIVQNHEDLRREMDEHHEETTQNSIKNHRALTKAFERVEVKIVAKGQLKVSRECQDALGAYKSYDGKVKNEAKHKLLALVGSGIDQDDAVDVSIVFIQDNDEELNALGLQILTKMVADPELGRKLLTLSTLKALLLALPSLSDTFKENVSRFLNDLMSLDPIQFLNNWDASDARSRMNALFDGLSGVPVPMTKLLKR</sequence>
<keyword evidence="1" id="KW-0175">Coiled coil</keyword>
<dbReference type="AlphaFoldDB" id="A0ABD3EPS2"/>
<evidence type="ECO:0000313" key="2">
    <source>
        <dbReference type="EMBL" id="KAL3656226.1"/>
    </source>
</evidence>
<accession>A0ABD3EPS2</accession>
<protein>
    <submittedName>
        <fullName evidence="2">Uncharacterized protein</fullName>
    </submittedName>
</protein>
<comment type="caution">
    <text evidence="2">The sequence shown here is derived from an EMBL/GenBank/DDBJ whole genome shotgun (WGS) entry which is preliminary data.</text>
</comment>
<evidence type="ECO:0000313" key="3">
    <source>
        <dbReference type="Proteomes" id="UP001632037"/>
    </source>
</evidence>
<gene>
    <name evidence="2" type="ORF">V7S43_018951</name>
</gene>
<organism evidence="2 3">
    <name type="scientific">Phytophthora oleae</name>
    <dbReference type="NCBI Taxonomy" id="2107226"/>
    <lineage>
        <taxon>Eukaryota</taxon>
        <taxon>Sar</taxon>
        <taxon>Stramenopiles</taxon>
        <taxon>Oomycota</taxon>
        <taxon>Peronosporomycetes</taxon>
        <taxon>Peronosporales</taxon>
        <taxon>Peronosporaceae</taxon>
        <taxon>Phytophthora</taxon>
    </lineage>
</organism>
<dbReference type="Proteomes" id="UP001632037">
    <property type="component" value="Unassembled WGS sequence"/>
</dbReference>
<keyword evidence="3" id="KW-1185">Reference proteome</keyword>
<reference evidence="2 3" key="1">
    <citation type="submission" date="2024-09" db="EMBL/GenBank/DDBJ databases">
        <title>Genome sequencing and assembly of Phytophthora oleae, isolate VK10A, causative agent of rot of olive drupes.</title>
        <authorList>
            <person name="Conti Taguali S."/>
            <person name="Riolo M."/>
            <person name="La Spada F."/>
            <person name="Cacciola S.O."/>
            <person name="Dionisio G."/>
        </authorList>
    </citation>
    <scope>NUCLEOTIDE SEQUENCE [LARGE SCALE GENOMIC DNA]</scope>
    <source>
        <strain evidence="2 3">VK10A</strain>
    </source>
</reference>
<evidence type="ECO:0000256" key="1">
    <source>
        <dbReference type="SAM" id="Coils"/>
    </source>
</evidence>